<name>A0A1W1DV32_9ZZZZ</name>
<dbReference type="InterPro" id="IPR029057">
    <property type="entry name" value="PRTase-like"/>
</dbReference>
<proteinExistence type="inferred from homology"/>
<gene>
    <name evidence="2" type="ORF">MNB_SUP05-9-29</name>
</gene>
<organism evidence="2">
    <name type="scientific">hydrothermal vent metagenome</name>
    <dbReference type="NCBI Taxonomy" id="652676"/>
    <lineage>
        <taxon>unclassified sequences</taxon>
        <taxon>metagenomes</taxon>
        <taxon>ecological metagenomes</taxon>
    </lineage>
</organism>
<evidence type="ECO:0000256" key="1">
    <source>
        <dbReference type="ARBA" id="ARBA00008007"/>
    </source>
</evidence>
<accession>A0A1W1DV32</accession>
<comment type="similarity">
    <text evidence="1">Belongs to the ComF/GntX family.</text>
</comment>
<dbReference type="InterPro" id="IPR000836">
    <property type="entry name" value="PRTase_dom"/>
</dbReference>
<dbReference type="Gene3D" id="3.40.50.2020">
    <property type="match status" value="1"/>
</dbReference>
<keyword evidence="2" id="KW-0808">Transferase</keyword>
<protein>
    <submittedName>
        <fullName evidence="2">Competence protein F homolog, phosphoribosyltransferase domain protein YhgH required for utilization of DNA as sole source of carbon and energy</fullName>
    </submittedName>
</protein>
<dbReference type="PANTHER" id="PTHR47505:SF1">
    <property type="entry name" value="DNA UTILIZATION PROTEIN YHGH"/>
    <property type="match status" value="1"/>
</dbReference>
<reference evidence="2" key="1">
    <citation type="submission" date="2016-10" db="EMBL/GenBank/DDBJ databases">
        <authorList>
            <person name="de Groot N.N."/>
        </authorList>
    </citation>
    <scope>NUCLEOTIDE SEQUENCE</scope>
</reference>
<dbReference type="PANTHER" id="PTHR47505">
    <property type="entry name" value="DNA UTILIZATION PROTEIN YHGH"/>
    <property type="match status" value="1"/>
</dbReference>
<dbReference type="AlphaFoldDB" id="A0A1W1DV32"/>
<dbReference type="InterPro" id="IPR051910">
    <property type="entry name" value="ComF/GntX_DNA_util-trans"/>
</dbReference>
<dbReference type="CDD" id="cd06223">
    <property type="entry name" value="PRTases_typeI"/>
    <property type="match status" value="1"/>
</dbReference>
<dbReference type="GO" id="GO:0016757">
    <property type="term" value="F:glycosyltransferase activity"/>
    <property type="evidence" value="ECO:0007669"/>
    <property type="project" value="UniProtKB-KW"/>
</dbReference>
<sequence length="233" mass="25926">MGIYSRLSALIPDQSCVLCAESAKLCVCHECESSFSNHQPRCKSCAHPIGGKLDFCGQCLAHAPVFNRAYTLYDYQDAIADLIKIFKFDHRLCVGDYFSHQLYDLYQSIVSKGVEYDAIIPMPLSRSRIAERGYNQVLELLNVISKKTNTIIDTYSINRIKATQPLSALNPEQRRQEIKGAFKAQPMNYQSVLLVDDVMTTGSSLNELAKVVLKAGAGSCDVLTLARAESKFN</sequence>
<keyword evidence="2" id="KW-0328">Glycosyltransferase</keyword>
<dbReference type="SUPFAM" id="SSF53271">
    <property type="entry name" value="PRTase-like"/>
    <property type="match status" value="1"/>
</dbReference>
<dbReference type="EMBL" id="FPHX01000190">
    <property type="protein sequence ID" value="SFV85486.1"/>
    <property type="molecule type" value="Genomic_DNA"/>
</dbReference>
<evidence type="ECO:0000313" key="2">
    <source>
        <dbReference type="EMBL" id="SFV85486.1"/>
    </source>
</evidence>